<dbReference type="Pfam" id="PF05485">
    <property type="entry name" value="THAP"/>
    <property type="match status" value="1"/>
</dbReference>
<evidence type="ECO:0000256" key="6">
    <source>
        <dbReference type="SAM" id="MobiDB-lite"/>
    </source>
</evidence>
<sequence length="291" mass="33824">MAVCGDHRWRKTNFFDTGRKEIEEEKRKQWRHFRRMVGVCVVKHCYGTKTSMHRFPNPEKDMEMFKKWVELCGSSELINIAPTTIYKNRRIYRVHFEDTDFGPNNHLLRTAYPKLQLPNMPSCSKSLDEPEASSTKNVHTDVLSTLAEGESSALQETEGESSALQESSTLAITGTHTDVLSVETEDAHHDTQFTGLSTNRKRKHSSRVKERGILSNVNVSRVTALSPKAKYFYNKLKYYKKKYTVNRKNVYSLKQRLQNATKYVSTEQFRIFYSTLDEVQMRMFKSQILNA</sequence>
<evidence type="ECO:0000256" key="3">
    <source>
        <dbReference type="ARBA" id="ARBA00022833"/>
    </source>
</evidence>
<dbReference type="GO" id="GO:0003677">
    <property type="term" value="F:DNA binding"/>
    <property type="evidence" value="ECO:0007669"/>
    <property type="project" value="UniProtKB-UniRule"/>
</dbReference>
<reference evidence="8 9" key="1">
    <citation type="journal article" date="2024" name="BMC Genomics">
        <title>De novo assembly and annotation of Popillia japonica's genome with initial clues to its potential as an invasive pest.</title>
        <authorList>
            <person name="Cucini C."/>
            <person name="Boschi S."/>
            <person name="Funari R."/>
            <person name="Cardaioli E."/>
            <person name="Iannotti N."/>
            <person name="Marturano G."/>
            <person name="Paoli F."/>
            <person name="Bruttini M."/>
            <person name="Carapelli A."/>
            <person name="Frati F."/>
            <person name="Nardi F."/>
        </authorList>
    </citation>
    <scope>NUCLEOTIDE SEQUENCE [LARGE SCALE GENOMIC DNA]</scope>
    <source>
        <strain evidence="8">DMR45628</strain>
    </source>
</reference>
<feature type="domain" description="THAP-type" evidence="7">
    <location>
        <begin position="36"/>
        <end position="116"/>
    </location>
</feature>
<keyword evidence="9" id="KW-1185">Reference proteome</keyword>
<protein>
    <submittedName>
        <fullName evidence="8">THAP domain</fullName>
    </submittedName>
</protein>
<dbReference type="PROSITE" id="PS50950">
    <property type="entry name" value="ZF_THAP"/>
    <property type="match status" value="1"/>
</dbReference>
<name>A0AAW1M178_POPJA</name>
<evidence type="ECO:0000256" key="2">
    <source>
        <dbReference type="ARBA" id="ARBA00022771"/>
    </source>
</evidence>
<keyword evidence="3" id="KW-0862">Zinc</keyword>
<keyword evidence="1" id="KW-0479">Metal-binding</keyword>
<proteinExistence type="predicted"/>
<comment type="caution">
    <text evidence="8">The sequence shown here is derived from an EMBL/GenBank/DDBJ whole genome shotgun (WGS) entry which is preliminary data.</text>
</comment>
<accession>A0AAW1M178</accession>
<evidence type="ECO:0000256" key="1">
    <source>
        <dbReference type="ARBA" id="ARBA00022723"/>
    </source>
</evidence>
<evidence type="ECO:0000256" key="5">
    <source>
        <dbReference type="PROSITE-ProRule" id="PRU00309"/>
    </source>
</evidence>
<dbReference type="SMART" id="SM00980">
    <property type="entry name" value="THAP"/>
    <property type="match status" value="1"/>
</dbReference>
<evidence type="ECO:0000256" key="4">
    <source>
        <dbReference type="ARBA" id="ARBA00023125"/>
    </source>
</evidence>
<dbReference type="SUPFAM" id="SSF57716">
    <property type="entry name" value="Glucocorticoid receptor-like (DNA-binding domain)"/>
    <property type="match status" value="1"/>
</dbReference>
<keyword evidence="4 5" id="KW-0238">DNA-binding</keyword>
<keyword evidence="2 5" id="KW-0863">Zinc-finger</keyword>
<dbReference type="GO" id="GO:0008270">
    <property type="term" value="F:zinc ion binding"/>
    <property type="evidence" value="ECO:0007669"/>
    <property type="project" value="UniProtKB-KW"/>
</dbReference>
<feature type="compositionally biased region" description="Polar residues" evidence="6">
    <location>
        <begin position="152"/>
        <end position="168"/>
    </location>
</feature>
<feature type="region of interest" description="Disordered" evidence="6">
    <location>
        <begin position="148"/>
        <end position="168"/>
    </location>
</feature>
<evidence type="ECO:0000313" key="9">
    <source>
        <dbReference type="Proteomes" id="UP001458880"/>
    </source>
</evidence>
<evidence type="ECO:0000259" key="7">
    <source>
        <dbReference type="PROSITE" id="PS50950"/>
    </source>
</evidence>
<dbReference type="InterPro" id="IPR006612">
    <property type="entry name" value="THAP_Znf"/>
</dbReference>
<feature type="region of interest" description="Disordered" evidence="6">
    <location>
        <begin position="185"/>
        <end position="207"/>
    </location>
</feature>
<gene>
    <name evidence="8" type="ORF">QE152_g8992</name>
</gene>
<organism evidence="8 9">
    <name type="scientific">Popillia japonica</name>
    <name type="common">Japanese beetle</name>
    <dbReference type="NCBI Taxonomy" id="7064"/>
    <lineage>
        <taxon>Eukaryota</taxon>
        <taxon>Metazoa</taxon>
        <taxon>Ecdysozoa</taxon>
        <taxon>Arthropoda</taxon>
        <taxon>Hexapoda</taxon>
        <taxon>Insecta</taxon>
        <taxon>Pterygota</taxon>
        <taxon>Neoptera</taxon>
        <taxon>Endopterygota</taxon>
        <taxon>Coleoptera</taxon>
        <taxon>Polyphaga</taxon>
        <taxon>Scarabaeiformia</taxon>
        <taxon>Scarabaeidae</taxon>
        <taxon>Rutelinae</taxon>
        <taxon>Popillia</taxon>
    </lineage>
</organism>
<evidence type="ECO:0000313" key="8">
    <source>
        <dbReference type="EMBL" id="KAK9739490.1"/>
    </source>
</evidence>
<dbReference type="Proteomes" id="UP001458880">
    <property type="component" value="Unassembled WGS sequence"/>
</dbReference>
<dbReference type="AlphaFoldDB" id="A0AAW1M178"/>
<dbReference type="EMBL" id="JASPKY010000074">
    <property type="protein sequence ID" value="KAK9739490.1"/>
    <property type="molecule type" value="Genomic_DNA"/>
</dbReference>